<dbReference type="RefSeq" id="XP_024578955.1">
    <property type="nucleotide sequence ID" value="XM_024728483.1"/>
</dbReference>
<proteinExistence type="predicted"/>
<organism evidence="1 2">
    <name type="scientific">Plasmopara halstedii</name>
    <name type="common">Downy mildew of sunflower</name>
    <dbReference type="NCBI Taxonomy" id="4781"/>
    <lineage>
        <taxon>Eukaryota</taxon>
        <taxon>Sar</taxon>
        <taxon>Stramenopiles</taxon>
        <taxon>Oomycota</taxon>
        <taxon>Peronosporomycetes</taxon>
        <taxon>Peronosporales</taxon>
        <taxon>Peronosporaceae</taxon>
        <taxon>Plasmopara</taxon>
    </lineage>
</organism>
<dbReference type="EMBL" id="CCYD01000645">
    <property type="protein sequence ID" value="CEG42586.1"/>
    <property type="molecule type" value="Genomic_DNA"/>
</dbReference>
<dbReference type="Proteomes" id="UP000054928">
    <property type="component" value="Unassembled WGS sequence"/>
</dbReference>
<reference evidence="2" key="1">
    <citation type="submission" date="2014-09" db="EMBL/GenBank/DDBJ databases">
        <authorList>
            <person name="Sharma Rahul"/>
            <person name="Thines Marco"/>
        </authorList>
    </citation>
    <scope>NUCLEOTIDE SEQUENCE [LARGE SCALE GENOMIC DNA]</scope>
</reference>
<evidence type="ECO:0000313" key="2">
    <source>
        <dbReference type="Proteomes" id="UP000054928"/>
    </source>
</evidence>
<sequence length="62" mass="7107">MLRGCQELLGGVKVIITVDWIFLALRYDRIRVMLKSIIRYTPGVGWAVLLLQCLCVGRNWAD</sequence>
<dbReference type="OrthoDB" id="186786at2759"/>
<dbReference type="STRING" id="4781.A0A0P1ANI1"/>
<keyword evidence="2" id="KW-1185">Reference proteome</keyword>
<protein>
    <submittedName>
        <fullName evidence="1">Uncharacterized protein</fullName>
    </submittedName>
</protein>
<evidence type="ECO:0000313" key="1">
    <source>
        <dbReference type="EMBL" id="CEG42586.1"/>
    </source>
</evidence>
<accession>A0A0P1ANI1</accession>
<dbReference type="GeneID" id="36407903"/>
<name>A0A0P1ANI1_PLAHL</name>
<dbReference type="AlphaFoldDB" id="A0A0P1ANI1"/>